<keyword evidence="2" id="KW-1185">Reference proteome</keyword>
<name>A0ACB6ZIQ4_THEGA</name>
<gene>
    <name evidence="1" type="ORF">BDM02DRAFT_1938228</name>
</gene>
<evidence type="ECO:0000313" key="1">
    <source>
        <dbReference type="EMBL" id="KAF9649286.1"/>
    </source>
</evidence>
<organism evidence="1 2">
    <name type="scientific">Thelephora ganbajun</name>
    <name type="common">Ganba fungus</name>
    <dbReference type="NCBI Taxonomy" id="370292"/>
    <lineage>
        <taxon>Eukaryota</taxon>
        <taxon>Fungi</taxon>
        <taxon>Dikarya</taxon>
        <taxon>Basidiomycota</taxon>
        <taxon>Agaricomycotina</taxon>
        <taxon>Agaricomycetes</taxon>
        <taxon>Thelephorales</taxon>
        <taxon>Thelephoraceae</taxon>
        <taxon>Thelephora</taxon>
    </lineage>
</organism>
<dbReference type="Proteomes" id="UP000886501">
    <property type="component" value="Unassembled WGS sequence"/>
</dbReference>
<reference evidence="1" key="2">
    <citation type="journal article" date="2020" name="Nat. Commun.">
        <title>Large-scale genome sequencing of mycorrhizal fungi provides insights into the early evolution of symbiotic traits.</title>
        <authorList>
            <person name="Miyauchi S."/>
            <person name="Kiss E."/>
            <person name="Kuo A."/>
            <person name="Drula E."/>
            <person name="Kohler A."/>
            <person name="Sanchez-Garcia M."/>
            <person name="Morin E."/>
            <person name="Andreopoulos B."/>
            <person name="Barry K.W."/>
            <person name="Bonito G."/>
            <person name="Buee M."/>
            <person name="Carver A."/>
            <person name="Chen C."/>
            <person name="Cichocki N."/>
            <person name="Clum A."/>
            <person name="Culley D."/>
            <person name="Crous P.W."/>
            <person name="Fauchery L."/>
            <person name="Girlanda M."/>
            <person name="Hayes R.D."/>
            <person name="Keri Z."/>
            <person name="LaButti K."/>
            <person name="Lipzen A."/>
            <person name="Lombard V."/>
            <person name="Magnuson J."/>
            <person name="Maillard F."/>
            <person name="Murat C."/>
            <person name="Nolan M."/>
            <person name="Ohm R.A."/>
            <person name="Pangilinan J."/>
            <person name="Pereira M.F."/>
            <person name="Perotto S."/>
            <person name="Peter M."/>
            <person name="Pfister S."/>
            <person name="Riley R."/>
            <person name="Sitrit Y."/>
            <person name="Stielow J.B."/>
            <person name="Szollosi G."/>
            <person name="Zifcakova L."/>
            <person name="Stursova M."/>
            <person name="Spatafora J.W."/>
            <person name="Tedersoo L."/>
            <person name="Vaario L.M."/>
            <person name="Yamada A."/>
            <person name="Yan M."/>
            <person name="Wang P."/>
            <person name="Xu J."/>
            <person name="Bruns T."/>
            <person name="Baldrian P."/>
            <person name="Vilgalys R."/>
            <person name="Dunand C."/>
            <person name="Henrissat B."/>
            <person name="Grigoriev I.V."/>
            <person name="Hibbett D."/>
            <person name="Nagy L.G."/>
            <person name="Martin F.M."/>
        </authorList>
    </citation>
    <scope>NUCLEOTIDE SEQUENCE</scope>
    <source>
        <strain evidence="1">P2</strain>
    </source>
</reference>
<protein>
    <submittedName>
        <fullName evidence="1">Uncharacterized protein</fullName>
    </submittedName>
</protein>
<proteinExistence type="predicted"/>
<reference evidence="1" key="1">
    <citation type="submission" date="2019-10" db="EMBL/GenBank/DDBJ databases">
        <authorList>
            <consortium name="DOE Joint Genome Institute"/>
            <person name="Kuo A."/>
            <person name="Miyauchi S."/>
            <person name="Kiss E."/>
            <person name="Drula E."/>
            <person name="Kohler A."/>
            <person name="Sanchez-Garcia M."/>
            <person name="Andreopoulos B."/>
            <person name="Barry K.W."/>
            <person name="Bonito G."/>
            <person name="Buee M."/>
            <person name="Carver A."/>
            <person name="Chen C."/>
            <person name="Cichocki N."/>
            <person name="Clum A."/>
            <person name="Culley D."/>
            <person name="Crous P.W."/>
            <person name="Fauchery L."/>
            <person name="Girlanda M."/>
            <person name="Hayes R."/>
            <person name="Keri Z."/>
            <person name="Labutti K."/>
            <person name="Lipzen A."/>
            <person name="Lombard V."/>
            <person name="Magnuson J."/>
            <person name="Maillard F."/>
            <person name="Morin E."/>
            <person name="Murat C."/>
            <person name="Nolan M."/>
            <person name="Ohm R."/>
            <person name="Pangilinan J."/>
            <person name="Pereira M."/>
            <person name="Perotto S."/>
            <person name="Peter M."/>
            <person name="Riley R."/>
            <person name="Sitrit Y."/>
            <person name="Stielow B."/>
            <person name="Szollosi G."/>
            <person name="Zifcakova L."/>
            <person name="Stursova M."/>
            <person name="Spatafora J.W."/>
            <person name="Tedersoo L."/>
            <person name="Vaario L.-M."/>
            <person name="Yamada A."/>
            <person name="Yan M."/>
            <person name="Wang P."/>
            <person name="Xu J."/>
            <person name="Bruns T."/>
            <person name="Baldrian P."/>
            <person name="Vilgalys R."/>
            <person name="Henrissat B."/>
            <person name="Grigoriev I.V."/>
            <person name="Hibbett D."/>
            <person name="Nagy L.G."/>
            <person name="Martin F.M."/>
        </authorList>
    </citation>
    <scope>NUCLEOTIDE SEQUENCE</scope>
    <source>
        <strain evidence="1">P2</strain>
    </source>
</reference>
<accession>A0ACB6ZIQ4</accession>
<dbReference type="EMBL" id="MU118000">
    <property type="protein sequence ID" value="KAF9649286.1"/>
    <property type="molecule type" value="Genomic_DNA"/>
</dbReference>
<sequence length="73" mass="8074">MPMSPLRDKHAPSTVSPVTHDISRIQDFWPDSHRLEDLGHSVPLIRSIGDSVALAFTFMMNGIFTDGEITAPL</sequence>
<evidence type="ECO:0000313" key="2">
    <source>
        <dbReference type="Proteomes" id="UP000886501"/>
    </source>
</evidence>
<comment type="caution">
    <text evidence="1">The sequence shown here is derived from an EMBL/GenBank/DDBJ whole genome shotgun (WGS) entry which is preliminary data.</text>
</comment>